<proteinExistence type="predicted"/>
<dbReference type="InterPro" id="IPR050272">
    <property type="entry name" value="Isochorismatase-like_hydrls"/>
</dbReference>
<dbReference type="RefSeq" id="WP_145283608.1">
    <property type="nucleotide sequence ID" value="NZ_CP036318.1"/>
</dbReference>
<feature type="domain" description="Isochorismatase-like" evidence="2">
    <location>
        <begin position="5"/>
        <end position="152"/>
    </location>
</feature>
<dbReference type="EMBL" id="CP036318">
    <property type="protein sequence ID" value="QDV55704.1"/>
    <property type="molecule type" value="Genomic_DNA"/>
</dbReference>
<reference evidence="3 4" key="1">
    <citation type="submission" date="2019-02" db="EMBL/GenBank/DDBJ databases">
        <title>Deep-cultivation of Planctomycetes and their phenomic and genomic characterization uncovers novel biology.</title>
        <authorList>
            <person name="Wiegand S."/>
            <person name="Jogler M."/>
            <person name="Boedeker C."/>
            <person name="Pinto D."/>
            <person name="Vollmers J."/>
            <person name="Rivas-Marin E."/>
            <person name="Kohn T."/>
            <person name="Peeters S.H."/>
            <person name="Heuer A."/>
            <person name="Rast P."/>
            <person name="Oberbeckmann S."/>
            <person name="Bunk B."/>
            <person name="Jeske O."/>
            <person name="Meyerdierks A."/>
            <person name="Storesund J.E."/>
            <person name="Kallscheuer N."/>
            <person name="Luecker S."/>
            <person name="Lage O.M."/>
            <person name="Pohl T."/>
            <person name="Merkel B.J."/>
            <person name="Hornburger P."/>
            <person name="Mueller R.-W."/>
            <person name="Bruemmer F."/>
            <person name="Labrenz M."/>
            <person name="Spormann A.M."/>
            <person name="Op den Camp H."/>
            <person name="Overmann J."/>
            <person name="Amann R."/>
            <person name="Jetten M.S.M."/>
            <person name="Mascher T."/>
            <person name="Medema M.H."/>
            <person name="Devos D.P."/>
            <person name="Kaster A.-K."/>
            <person name="Ovreas L."/>
            <person name="Rohde M."/>
            <person name="Galperin M.Y."/>
            <person name="Jogler C."/>
        </authorList>
    </citation>
    <scope>NUCLEOTIDE SEQUENCE [LARGE SCALE GENOMIC DNA]</scope>
    <source>
        <strain evidence="3 4">Mal33</strain>
    </source>
</reference>
<name>A0A518IRJ3_9BACT</name>
<accession>A0A518IRJ3</accession>
<dbReference type="Proteomes" id="UP000316770">
    <property type="component" value="Chromosome"/>
</dbReference>
<keyword evidence="1 3" id="KW-0378">Hydrolase</keyword>
<dbReference type="Gene3D" id="3.40.50.850">
    <property type="entry name" value="Isochorismatase-like"/>
    <property type="match status" value="1"/>
</dbReference>
<dbReference type="GO" id="GO:0016787">
    <property type="term" value="F:hydrolase activity"/>
    <property type="evidence" value="ECO:0007669"/>
    <property type="project" value="UniProtKB-KW"/>
</dbReference>
<gene>
    <name evidence="3" type="primary">sttH</name>
    <name evidence="3" type="ORF">Mal33_16830</name>
</gene>
<dbReference type="PANTHER" id="PTHR43540:SF1">
    <property type="entry name" value="ISOCHORISMATASE HYDROLASE"/>
    <property type="match status" value="1"/>
</dbReference>
<evidence type="ECO:0000313" key="3">
    <source>
        <dbReference type="EMBL" id="QDV55704.1"/>
    </source>
</evidence>
<dbReference type="CDD" id="cd01014">
    <property type="entry name" value="nicotinamidase_related"/>
    <property type="match status" value="1"/>
</dbReference>
<dbReference type="EC" id="3.5.2.19" evidence="3"/>
<dbReference type="InterPro" id="IPR036380">
    <property type="entry name" value="Isochorismatase-like_sf"/>
</dbReference>
<evidence type="ECO:0000259" key="2">
    <source>
        <dbReference type="Pfam" id="PF00857"/>
    </source>
</evidence>
<protein>
    <submittedName>
        <fullName evidence="3">Streptothricin hydrolase</fullName>
        <ecNumber evidence="3">3.5.2.19</ecNumber>
    </submittedName>
</protein>
<dbReference type="PANTHER" id="PTHR43540">
    <property type="entry name" value="PEROXYUREIDOACRYLATE/UREIDOACRYLATE AMIDOHYDROLASE-RELATED"/>
    <property type="match status" value="1"/>
</dbReference>
<dbReference type="SUPFAM" id="SSF52499">
    <property type="entry name" value="Isochorismatase-like hydrolases"/>
    <property type="match status" value="1"/>
</dbReference>
<evidence type="ECO:0000256" key="1">
    <source>
        <dbReference type="ARBA" id="ARBA00022801"/>
    </source>
</evidence>
<organism evidence="3 4">
    <name type="scientific">Rosistilla oblonga</name>
    <dbReference type="NCBI Taxonomy" id="2527990"/>
    <lineage>
        <taxon>Bacteria</taxon>
        <taxon>Pseudomonadati</taxon>
        <taxon>Planctomycetota</taxon>
        <taxon>Planctomycetia</taxon>
        <taxon>Pirellulales</taxon>
        <taxon>Pirellulaceae</taxon>
        <taxon>Rosistilla</taxon>
    </lineage>
</organism>
<keyword evidence="4" id="KW-1185">Reference proteome</keyword>
<evidence type="ECO:0000313" key="4">
    <source>
        <dbReference type="Proteomes" id="UP000316770"/>
    </source>
</evidence>
<dbReference type="InterPro" id="IPR000868">
    <property type="entry name" value="Isochorismatase-like_dom"/>
</dbReference>
<dbReference type="Pfam" id="PF00857">
    <property type="entry name" value="Isochorismatase"/>
    <property type="match status" value="1"/>
</dbReference>
<dbReference type="AlphaFoldDB" id="A0A518IRJ3"/>
<sequence>MTQRTALIVVDLQNDYFPGGKWELDGVEAAAVNAARIVAAVRETGGLVVHVRHEFPTQDAPFFAPGSEGAETHASVLPAAEEPVVVKQQINSFRDTELKAILDKAGVESVLVVGAMSHMCIDAVVRAAGDFGYACTVAHDACATLELEFQGTKIPANYVHGAFMAALAFGYAQVVSTEEAVQQLQAAEAEK</sequence>